<keyword evidence="1" id="KW-0812">Transmembrane</keyword>
<reference evidence="2 3" key="1">
    <citation type="journal article" date="2020" name="Biotechnol. Biofuels">
        <title>New insights from the biogas microbiome by comprehensive genome-resolved metagenomics of nearly 1600 species originating from multiple anaerobic digesters.</title>
        <authorList>
            <person name="Campanaro S."/>
            <person name="Treu L."/>
            <person name="Rodriguez-R L.M."/>
            <person name="Kovalovszki A."/>
            <person name="Ziels R.M."/>
            <person name="Maus I."/>
            <person name="Zhu X."/>
            <person name="Kougias P.G."/>
            <person name="Basile A."/>
            <person name="Luo G."/>
            <person name="Schluter A."/>
            <person name="Konstantinidis K.T."/>
            <person name="Angelidaki I."/>
        </authorList>
    </citation>
    <scope>NUCLEOTIDE SEQUENCE [LARGE SCALE GENOMIC DNA]</scope>
    <source>
        <strain evidence="2">AS06rmzACSIP_65</strain>
    </source>
</reference>
<dbReference type="Proteomes" id="UP000545876">
    <property type="component" value="Unassembled WGS sequence"/>
</dbReference>
<feature type="transmembrane region" description="Helical" evidence="1">
    <location>
        <begin position="12"/>
        <end position="34"/>
    </location>
</feature>
<protein>
    <submittedName>
        <fullName evidence="2">Uncharacterized protein</fullName>
    </submittedName>
</protein>
<proteinExistence type="predicted"/>
<evidence type="ECO:0000313" key="2">
    <source>
        <dbReference type="EMBL" id="NLD25414.1"/>
    </source>
</evidence>
<dbReference type="AlphaFoldDB" id="A0A847D111"/>
<comment type="caution">
    <text evidence="2">The sequence shown here is derived from an EMBL/GenBank/DDBJ whole genome shotgun (WGS) entry which is preliminary data.</text>
</comment>
<evidence type="ECO:0000313" key="3">
    <source>
        <dbReference type="Proteomes" id="UP000545876"/>
    </source>
</evidence>
<accession>A0A847D111</accession>
<organism evidence="2 3">
    <name type="scientific">Candidatus Dojkabacteria bacterium</name>
    <dbReference type="NCBI Taxonomy" id="2099670"/>
    <lineage>
        <taxon>Bacteria</taxon>
        <taxon>Candidatus Dojkabacteria</taxon>
    </lineage>
</organism>
<name>A0A847D111_9BACT</name>
<evidence type="ECO:0000256" key="1">
    <source>
        <dbReference type="SAM" id="Phobius"/>
    </source>
</evidence>
<keyword evidence="1" id="KW-1133">Transmembrane helix</keyword>
<dbReference type="EMBL" id="JAAZBX010000007">
    <property type="protein sequence ID" value="NLD25414.1"/>
    <property type="molecule type" value="Genomic_DNA"/>
</dbReference>
<keyword evidence="1" id="KW-0472">Membrane</keyword>
<sequence>MRILNNASKNIAASIFVLSLVLFILSQLIINSILAPLGTELQSMNGEKNYLIEENRGMEEEIAKSGSITVIQKLADKTLSLSPSNKKTLVYLQEIAIVANK</sequence>
<gene>
    <name evidence="2" type="ORF">GX656_02130</name>
</gene>